<organism evidence="8 9">
    <name type="scientific">Salinadaptatus halalkaliphilus</name>
    <dbReference type="NCBI Taxonomy" id="2419781"/>
    <lineage>
        <taxon>Archaea</taxon>
        <taxon>Methanobacteriati</taxon>
        <taxon>Methanobacteriota</taxon>
        <taxon>Stenosarchaea group</taxon>
        <taxon>Halobacteria</taxon>
        <taxon>Halobacteriales</taxon>
        <taxon>Natrialbaceae</taxon>
        <taxon>Salinadaptatus</taxon>
    </lineage>
</organism>
<keyword evidence="4" id="KW-0411">Iron-sulfur</keyword>
<dbReference type="InterPro" id="IPR017941">
    <property type="entry name" value="Rieske_2Fe-2S"/>
</dbReference>
<evidence type="ECO:0000256" key="3">
    <source>
        <dbReference type="ARBA" id="ARBA00023004"/>
    </source>
</evidence>
<evidence type="ECO:0000256" key="4">
    <source>
        <dbReference type="ARBA" id="ARBA00023014"/>
    </source>
</evidence>
<dbReference type="InterPro" id="IPR036922">
    <property type="entry name" value="Rieske_2Fe-2S_sf"/>
</dbReference>
<keyword evidence="5" id="KW-1015">Disulfide bond</keyword>
<dbReference type="RefSeq" id="WP_141464335.1">
    <property type="nucleotide sequence ID" value="NZ_RBZW01000021.1"/>
</dbReference>
<dbReference type="Gene3D" id="2.102.10.10">
    <property type="entry name" value="Rieske [2Fe-2S] iron-sulphur domain"/>
    <property type="match status" value="1"/>
</dbReference>
<dbReference type="EMBL" id="RBZW01000021">
    <property type="protein sequence ID" value="THE65294.1"/>
    <property type="molecule type" value="Genomic_DNA"/>
</dbReference>
<dbReference type="PRINTS" id="PR00162">
    <property type="entry name" value="RIESKE"/>
</dbReference>
<dbReference type="GO" id="GO:0005737">
    <property type="term" value="C:cytoplasm"/>
    <property type="evidence" value="ECO:0007669"/>
    <property type="project" value="TreeGrafter"/>
</dbReference>
<reference evidence="8 9" key="1">
    <citation type="submission" date="2018-10" db="EMBL/GenBank/DDBJ databases">
        <title>Natronolimnobius sp. XQ-INN 246 isolated from Inner Mongolia Autonomous Region of China.</title>
        <authorList>
            <person name="Xue Q."/>
        </authorList>
    </citation>
    <scope>NUCLEOTIDE SEQUENCE [LARGE SCALE GENOMIC DNA]</scope>
    <source>
        <strain evidence="8 9">XQ-INN 246</strain>
    </source>
</reference>
<dbReference type="PANTHER" id="PTHR13847">
    <property type="entry name" value="SARCOSINE DEHYDROGENASE-RELATED"/>
    <property type="match status" value="1"/>
</dbReference>
<evidence type="ECO:0000313" key="9">
    <source>
        <dbReference type="Proteomes" id="UP000318864"/>
    </source>
</evidence>
<dbReference type="PANTHER" id="PTHR13847:SF274">
    <property type="entry name" value="RIESKE 2FE-2S IRON-SULFUR PROTEIN YHFW-RELATED"/>
    <property type="match status" value="1"/>
</dbReference>
<keyword evidence="2" id="KW-0479">Metal-binding</keyword>
<dbReference type="Pfam" id="PF01266">
    <property type="entry name" value="DAO"/>
    <property type="match status" value="1"/>
</dbReference>
<evidence type="ECO:0000256" key="5">
    <source>
        <dbReference type="ARBA" id="ARBA00023157"/>
    </source>
</evidence>
<evidence type="ECO:0000256" key="1">
    <source>
        <dbReference type="ARBA" id="ARBA00022714"/>
    </source>
</evidence>
<evidence type="ECO:0000313" key="8">
    <source>
        <dbReference type="EMBL" id="THE65294.1"/>
    </source>
</evidence>
<gene>
    <name evidence="8" type="ORF">D8Y22_08865</name>
</gene>
<dbReference type="SUPFAM" id="SSF51971">
    <property type="entry name" value="Nucleotide-binding domain"/>
    <property type="match status" value="1"/>
</dbReference>
<evidence type="ECO:0000256" key="6">
    <source>
        <dbReference type="SAM" id="MobiDB-lite"/>
    </source>
</evidence>
<comment type="caution">
    <text evidence="8">The sequence shown here is derived from an EMBL/GenBank/DDBJ whole genome shotgun (WGS) entry which is preliminary data.</text>
</comment>
<dbReference type="SUPFAM" id="SSF50022">
    <property type="entry name" value="ISP domain"/>
    <property type="match status" value="1"/>
</dbReference>
<protein>
    <submittedName>
        <fullName evidence="8">FAD-dependent oxidoreductase</fullName>
    </submittedName>
</protein>
<dbReference type="Proteomes" id="UP000318864">
    <property type="component" value="Unassembled WGS sequence"/>
</dbReference>
<dbReference type="InterPro" id="IPR005805">
    <property type="entry name" value="Rieske_Fe-S_prot_C"/>
</dbReference>
<dbReference type="InterPro" id="IPR036188">
    <property type="entry name" value="FAD/NAD-bd_sf"/>
</dbReference>
<dbReference type="AlphaFoldDB" id="A0A4S3TM50"/>
<proteinExistence type="predicted"/>
<keyword evidence="9" id="KW-1185">Reference proteome</keyword>
<dbReference type="InterPro" id="IPR006076">
    <property type="entry name" value="FAD-dep_OxRdtase"/>
</dbReference>
<dbReference type="GO" id="GO:0046872">
    <property type="term" value="F:metal ion binding"/>
    <property type="evidence" value="ECO:0007669"/>
    <property type="project" value="UniProtKB-KW"/>
</dbReference>
<dbReference type="Pfam" id="PF00355">
    <property type="entry name" value="Rieske"/>
    <property type="match status" value="1"/>
</dbReference>
<dbReference type="InterPro" id="IPR038010">
    <property type="entry name" value="YhfW_C"/>
</dbReference>
<accession>A0A4S3TM50</accession>
<feature type="region of interest" description="Disordered" evidence="6">
    <location>
        <begin position="494"/>
        <end position="514"/>
    </location>
</feature>
<dbReference type="CDD" id="cd03477">
    <property type="entry name" value="Rieske_YhfW_C"/>
    <property type="match status" value="1"/>
</dbReference>
<feature type="domain" description="Rieske" evidence="7">
    <location>
        <begin position="426"/>
        <end position="514"/>
    </location>
</feature>
<dbReference type="GO" id="GO:0051537">
    <property type="term" value="F:2 iron, 2 sulfur cluster binding"/>
    <property type="evidence" value="ECO:0007669"/>
    <property type="project" value="UniProtKB-KW"/>
</dbReference>
<keyword evidence="1" id="KW-0001">2Fe-2S</keyword>
<dbReference type="PROSITE" id="PS51296">
    <property type="entry name" value="RIESKE"/>
    <property type="match status" value="1"/>
</dbReference>
<evidence type="ECO:0000259" key="7">
    <source>
        <dbReference type="PROSITE" id="PS51296"/>
    </source>
</evidence>
<evidence type="ECO:0000256" key="2">
    <source>
        <dbReference type="ARBA" id="ARBA00022723"/>
    </source>
</evidence>
<dbReference type="Gene3D" id="3.50.50.60">
    <property type="entry name" value="FAD/NAD(P)-binding domain"/>
    <property type="match status" value="1"/>
</dbReference>
<keyword evidence="3" id="KW-0408">Iron</keyword>
<dbReference type="Gene3D" id="3.30.9.10">
    <property type="entry name" value="D-Amino Acid Oxidase, subunit A, domain 2"/>
    <property type="match status" value="1"/>
</dbReference>
<name>A0A4S3TM50_9EURY</name>
<sequence>MAEFPRDDDLPGEATSLWLASTIEDDDRQVSTLEDPASVDVAVVGAGIAGLSTALELRERGQSVAVLERDRVASGVTGKTTAKLTSQHGVIYDHLRNAFGPRQASQYARLQEDAIETVERRIDDLGIECGFERVPSYLYSNEPDEIRREVEAARAAGLEASYVTSVPPFERAQAAVKFEDQAWFHPRKYLLAVTDELRADDDALVAERTRVTNIDPGSPCRVRTDGPTVTARRVVVATGFPILDRAGYFARMHPKRSYVLALRLDGRAPEAMYYRSSENYRSVRTHRDAGGEFLLVGGENHKTGQGGSTAERYRRLYRWARERFPVESVAYRWSTQDYVAADKVPLVGPIGPATEHVSVATGFRGWGMTNGVAAGTLLADLLTGESPATADLFDPLRFTPTTSLGTTLTENADAMSQFATDWARALLESDRIPLEPGEGTIVRRNGRPIACARDADDDIHAVSAVCTHMGCLLEWNDAEASWDCPCHGSRYDPDGTVLEGPATDDLSQRQPPRE</sequence>
<dbReference type="OrthoDB" id="5623at2157"/>
<dbReference type="GO" id="GO:0016020">
    <property type="term" value="C:membrane"/>
    <property type="evidence" value="ECO:0007669"/>
    <property type="project" value="InterPro"/>
</dbReference>